<dbReference type="EMBL" id="MK033569">
    <property type="protein sequence ID" value="QBH66389.1"/>
    <property type="molecule type" value="Genomic_DNA"/>
</dbReference>
<dbReference type="OrthoDB" id="21211at10239"/>
<evidence type="ECO:0000313" key="7">
    <source>
        <dbReference type="EMBL" id="QBH66259.1"/>
    </source>
</evidence>
<dbReference type="EMBL" id="MK033567">
    <property type="protein sequence ID" value="QBH66129.1"/>
    <property type="molecule type" value="Genomic_DNA"/>
</dbReference>
<evidence type="ECO:0000313" key="3">
    <source>
        <dbReference type="EMBL" id="ANY57423.1"/>
    </source>
</evidence>
<dbReference type="EMBL" id="MK033573">
    <property type="protein sequence ID" value="QBH66909.1"/>
    <property type="molecule type" value="Genomic_DNA"/>
</dbReference>
<dbReference type="EMBL" id="MK033576">
    <property type="protein sequence ID" value="QBH67298.1"/>
    <property type="molecule type" value="Genomic_DNA"/>
</dbReference>
<dbReference type="EMBL" id="KU666536">
    <property type="protein sequence ID" value="ANY57423.1"/>
    <property type="molecule type" value="Genomic_DNA"/>
</dbReference>
<dbReference type="EMBL" id="MK033571">
    <property type="protein sequence ID" value="QBH66649.1"/>
    <property type="molecule type" value="Genomic_DNA"/>
</dbReference>
<evidence type="ECO:0000313" key="6">
    <source>
        <dbReference type="EMBL" id="QBH66129.1"/>
    </source>
</evidence>
<reference evidence="2" key="2">
    <citation type="submission" date="2002-04" db="EMBL/GenBank/DDBJ databases">
        <title>The complete sequence of the potato tuber moth, Phthorimaea operculella, granulovirus.</title>
        <authorList>
            <person name="Croizier L."/>
            <person name="Taha A."/>
            <person name="Croizier G."/>
            <person name="Lopez Ferber M."/>
        </authorList>
    </citation>
    <scope>NUCLEOTIDE SEQUENCE</scope>
</reference>
<dbReference type="GeneID" id="949364"/>
<sequence length="104" mass="12503">MHEDILVQLKNYNNKYNRLDDAYRELQQQYDKTQFELRCIKNILLEIVQVVLPHREELVQEMLDKHDKVYKTLFEYGGSTPLASIRFNHQFSPELGAKYVWNSL</sequence>
<dbReference type="KEGG" id="vg:949364"/>
<dbReference type="EMBL" id="MK033566">
    <property type="protein sequence ID" value="QBH65999.1"/>
    <property type="molecule type" value="Genomic_DNA"/>
</dbReference>
<evidence type="ECO:0000313" key="12">
    <source>
        <dbReference type="EMBL" id="QBH66909.1"/>
    </source>
</evidence>
<evidence type="ECO:0000313" key="11">
    <source>
        <dbReference type="EMBL" id="QBH66779.1"/>
    </source>
</evidence>
<keyword evidence="1" id="KW-0175">Coiled coil</keyword>
<dbReference type="EMBL" id="MK033570">
    <property type="protein sequence ID" value="QBH66519.1"/>
    <property type="molecule type" value="Genomic_DNA"/>
</dbReference>
<gene>
    <name evidence="2" type="primary">PhopGV034</name>
    <name evidence="3" type="ORF">PhopGVgp034</name>
</gene>
<dbReference type="EMBL" id="MK033574">
    <property type="protein sequence ID" value="QBH67038.1"/>
    <property type="molecule type" value="Genomic_DNA"/>
</dbReference>
<dbReference type="EMBL" id="MK033575">
    <property type="protein sequence ID" value="QBH67168.1"/>
    <property type="molecule type" value="Genomic_DNA"/>
</dbReference>
<protein>
    <submittedName>
        <fullName evidence="2">Uncharacterized protein</fullName>
    </submittedName>
</protein>
<evidence type="ECO:0000313" key="14">
    <source>
        <dbReference type="EMBL" id="QBH67168.1"/>
    </source>
</evidence>
<dbReference type="EMBL" id="MK033565">
    <property type="protein sequence ID" value="QBH65869.1"/>
    <property type="molecule type" value="Genomic_DNA"/>
</dbReference>
<reference evidence="16" key="1">
    <citation type="journal article" date="2000" name="Virus Genes">
        <title>Comparative analysis of the granulin regions of the Phthorimaea operculella and Spodoptera littoralis granuloviruses.</title>
        <authorList>
            <person name="Taha A."/>
            <person name="Nour-El-Din A."/>
            <person name="Croizier L."/>
            <person name="Ferber M.L."/>
            <person name="Croizier G."/>
        </authorList>
    </citation>
    <scope>NUCLEOTIDE SEQUENCE [LARGE SCALE GENOMIC DNA]</scope>
</reference>
<dbReference type="EMBL" id="AF499596">
    <property type="protein sequence ID" value="AAM70232.1"/>
    <property type="molecule type" value="Genomic_DNA"/>
</dbReference>
<evidence type="ECO:0000313" key="8">
    <source>
        <dbReference type="EMBL" id="QBH66389.1"/>
    </source>
</evidence>
<feature type="coiled-coil region" evidence="1">
    <location>
        <begin position="2"/>
        <end position="36"/>
    </location>
</feature>
<evidence type="ECO:0000313" key="4">
    <source>
        <dbReference type="EMBL" id="QBH65869.1"/>
    </source>
</evidence>
<organism evidence="2 16">
    <name type="scientific">Phthorimaea operculella granulovirus</name>
    <dbReference type="NCBI Taxonomy" id="192584"/>
    <lineage>
        <taxon>Viruses</taxon>
        <taxon>Viruses incertae sedis</taxon>
        <taxon>Naldaviricetes</taxon>
        <taxon>Lefavirales</taxon>
        <taxon>Baculoviridae</taxon>
        <taxon>Betabaculovirus</taxon>
        <taxon>Betabaculovirus phoperculellae</taxon>
    </lineage>
</organism>
<dbReference type="Proteomes" id="UP000202706">
    <property type="component" value="Segment"/>
</dbReference>
<evidence type="ECO:0000313" key="5">
    <source>
        <dbReference type="EMBL" id="QBH65999.1"/>
    </source>
</evidence>
<evidence type="ECO:0000313" key="10">
    <source>
        <dbReference type="EMBL" id="QBH66649.1"/>
    </source>
</evidence>
<evidence type="ECO:0000313" key="16">
    <source>
        <dbReference type="Proteomes" id="UP000202706"/>
    </source>
</evidence>
<evidence type="ECO:0000313" key="9">
    <source>
        <dbReference type="EMBL" id="QBH66519.1"/>
    </source>
</evidence>
<accession>Q8JS25</accession>
<reference evidence="4" key="4">
    <citation type="journal article" date="2019" name="J. Gen. Virol.">
        <title>Elucidating the genetic diversity of Phthorimaea operculella granulovirus (PhopGV).</title>
        <authorList>
            <person name="Larem A."/>
            <person name="Ben-Tiba S."/>
            <person name="Wennmann J.T."/>
            <person name="Gueli Alletti G."/>
            <person name="Jehle J.A."/>
        </authorList>
    </citation>
    <scope>NUCLEOTIDE SEQUENCE</scope>
    <source>
        <strain evidence="4">PhopGV-CR3.1</strain>
        <strain evidence="5">PhopGV-CR5.1</strain>
        <strain evidence="6">PhopGV-GR1.1</strain>
        <strain evidence="7">PhopGV-GR1.2</strain>
        <strain evidence="8">PhopGV-GR2.1</strain>
        <strain evidence="9">PhopGV-IT1.1</strain>
        <strain evidence="10">PhopGV-LS1.1</strain>
        <strain evidence="11">PhopGV-LS1.2</strain>
        <strain evidence="12">PhopGV-LS2.1</strain>
        <strain evidence="13">PhopGV-LS3.1</strain>
        <strain evidence="14">PhopGV-R</strain>
        <strain evidence="15">PhopGV-Ym.1</strain>
    </source>
</reference>
<proteinExistence type="predicted"/>
<dbReference type="RefSeq" id="NP_663199.1">
    <property type="nucleotide sequence ID" value="NC_004062.1"/>
</dbReference>
<keyword evidence="16" id="KW-1185">Reference proteome</keyword>
<evidence type="ECO:0000313" key="2">
    <source>
        <dbReference type="EMBL" id="AAM70232.1"/>
    </source>
</evidence>
<dbReference type="EMBL" id="MK033568">
    <property type="protein sequence ID" value="QBH66259.1"/>
    <property type="molecule type" value="Genomic_DNA"/>
</dbReference>
<evidence type="ECO:0000313" key="15">
    <source>
        <dbReference type="EMBL" id="QBH67298.1"/>
    </source>
</evidence>
<evidence type="ECO:0000256" key="1">
    <source>
        <dbReference type="SAM" id="Coils"/>
    </source>
</evidence>
<reference evidence="3" key="3">
    <citation type="journal article" date="2016" name="Arch. Virol.">
        <title>The comparative analysis of complete genome sequences from two South African betabaculoviruses: Phthorimaea operculella granulovirus and Plutella xylostella granulovirus.</title>
        <authorList>
            <person name="Jukes M.D."/>
            <person name="Motsoeneng B.M."/>
            <person name="Knox C.M."/>
            <person name="Hill M.P."/>
            <person name="Moore S.D."/>
        </authorList>
    </citation>
    <scope>NUCLEOTIDE SEQUENCE</scope>
    <source>
        <strain evidence="3">SA</strain>
    </source>
</reference>
<dbReference type="EMBL" id="MK033572">
    <property type="protein sequence ID" value="QBH66779.1"/>
    <property type="molecule type" value="Genomic_DNA"/>
</dbReference>
<evidence type="ECO:0000313" key="13">
    <source>
        <dbReference type="EMBL" id="QBH67038.1"/>
    </source>
</evidence>
<name>Q8JS25_9BBAC</name>